<name>A0A0C5VHU3_9GAMM</name>
<dbReference type="AlphaFoldDB" id="A0A0C5VHU3"/>
<keyword evidence="4" id="KW-0010">Activator</keyword>
<keyword evidence="8" id="KW-1185">Reference proteome</keyword>
<reference evidence="7 8" key="1">
    <citation type="submission" date="2014-01" db="EMBL/GenBank/DDBJ databases">
        <title>Full genme sequencing of cellulolytic bacterium Gynuella sunshinyii YC6258T gen. nov., sp. nov.</title>
        <authorList>
            <person name="Khan H."/>
            <person name="Chung E.J."/>
            <person name="Chung Y.R."/>
        </authorList>
    </citation>
    <scope>NUCLEOTIDE SEQUENCE [LARGE SCALE GENOMIC DNA]</scope>
    <source>
        <strain evidence="7 8">YC6258</strain>
    </source>
</reference>
<proteinExistence type="inferred from homology"/>
<dbReference type="Gene3D" id="1.10.10.10">
    <property type="entry name" value="Winged helix-like DNA-binding domain superfamily/Winged helix DNA-binding domain"/>
    <property type="match status" value="1"/>
</dbReference>
<dbReference type="Gene3D" id="3.40.190.10">
    <property type="entry name" value="Periplasmic binding protein-like II"/>
    <property type="match status" value="2"/>
</dbReference>
<evidence type="ECO:0000259" key="6">
    <source>
        <dbReference type="PROSITE" id="PS50931"/>
    </source>
</evidence>
<dbReference type="InterPro" id="IPR036390">
    <property type="entry name" value="WH_DNA-bd_sf"/>
</dbReference>
<dbReference type="InterPro" id="IPR036388">
    <property type="entry name" value="WH-like_DNA-bd_sf"/>
</dbReference>
<dbReference type="InterPro" id="IPR005119">
    <property type="entry name" value="LysR_subst-bd"/>
</dbReference>
<comment type="similarity">
    <text evidence="1">Belongs to the LysR transcriptional regulatory family.</text>
</comment>
<dbReference type="PROSITE" id="PS50931">
    <property type="entry name" value="HTH_LYSR"/>
    <property type="match status" value="1"/>
</dbReference>
<dbReference type="CDD" id="cd08411">
    <property type="entry name" value="PBP2_OxyR"/>
    <property type="match status" value="1"/>
</dbReference>
<dbReference type="PRINTS" id="PR00039">
    <property type="entry name" value="HTHLYSR"/>
</dbReference>
<evidence type="ECO:0000256" key="5">
    <source>
        <dbReference type="ARBA" id="ARBA00023163"/>
    </source>
</evidence>
<accession>A0A0C5VHU3</accession>
<evidence type="ECO:0000256" key="4">
    <source>
        <dbReference type="ARBA" id="ARBA00023159"/>
    </source>
</evidence>
<dbReference type="STRING" id="1445510.YC6258_00883"/>
<dbReference type="GO" id="GO:0003700">
    <property type="term" value="F:DNA-binding transcription factor activity"/>
    <property type="evidence" value="ECO:0007669"/>
    <property type="project" value="InterPro"/>
</dbReference>
<evidence type="ECO:0000313" key="8">
    <source>
        <dbReference type="Proteomes" id="UP000032266"/>
    </source>
</evidence>
<dbReference type="Proteomes" id="UP000032266">
    <property type="component" value="Chromosome"/>
</dbReference>
<dbReference type="EMBL" id="CP007142">
    <property type="protein sequence ID" value="AJQ92933.1"/>
    <property type="molecule type" value="Genomic_DNA"/>
</dbReference>
<evidence type="ECO:0000256" key="3">
    <source>
        <dbReference type="ARBA" id="ARBA00023125"/>
    </source>
</evidence>
<dbReference type="GO" id="GO:0003677">
    <property type="term" value="F:DNA binding"/>
    <property type="evidence" value="ECO:0007669"/>
    <property type="project" value="UniProtKB-KW"/>
</dbReference>
<dbReference type="SUPFAM" id="SSF53850">
    <property type="entry name" value="Periplasmic binding protein-like II"/>
    <property type="match status" value="1"/>
</dbReference>
<evidence type="ECO:0000256" key="1">
    <source>
        <dbReference type="ARBA" id="ARBA00009437"/>
    </source>
</evidence>
<dbReference type="FunFam" id="1.10.10.10:FF:000001">
    <property type="entry name" value="LysR family transcriptional regulator"/>
    <property type="match status" value="1"/>
</dbReference>
<dbReference type="PANTHER" id="PTHR30346:SF26">
    <property type="entry name" value="HYDROGEN PEROXIDE-INDUCIBLE GENES ACTIVATOR"/>
    <property type="match status" value="1"/>
</dbReference>
<dbReference type="PANTHER" id="PTHR30346">
    <property type="entry name" value="TRANSCRIPTIONAL DUAL REGULATOR HCAR-RELATED"/>
    <property type="match status" value="1"/>
</dbReference>
<keyword evidence="3" id="KW-0238">DNA-binding</keyword>
<dbReference type="GO" id="GO:0032993">
    <property type="term" value="C:protein-DNA complex"/>
    <property type="evidence" value="ECO:0007669"/>
    <property type="project" value="TreeGrafter"/>
</dbReference>
<keyword evidence="5" id="KW-0804">Transcription</keyword>
<organism evidence="7 8">
    <name type="scientific">Gynuella sunshinyii YC6258</name>
    <dbReference type="NCBI Taxonomy" id="1445510"/>
    <lineage>
        <taxon>Bacteria</taxon>
        <taxon>Pseudomonadati</taxon>
        <taxon>Pseudomonadota</taxon>
        <taxon>Gammaproteobacteria</taxon>
        <taxon>Oceanospirillales</taxon>
        <taxon>Saccharospirillaceae</taxon>
        <taxon>Gynuella</taxon>
    </lineage>
</organism>
<protein>
    <submittedName>
        <fullName evidence="7">Transcriptional regulator</fullName>
    </submittedName>
</protein>
<dbReference type="Pfam" id="PF00126">
    <property type="entry name" value="HTH_1"/>
    <property type="match status" value="1"/>
</dbReference>
<dbReference type="InterPro" id="IPR000847">
    <property type="entry name" value="LysR_HTH_N"/>
</dbReference>
<evidence type="ECO:0000313" key="7">
    <source>
        <dbReference type="EMBL" id="AJQ92933.1"/>
    </source>
</evidence>
<dbReference type="Pfam" id="PF03466">
    <property type="entry name" value="LysR_substrate"/>
    <property type="match status" value="1"/>
</dbReference>
<dbReference type="KEGG" id="gsn:YC6258_00883"/>
<evidence type="ECO:0000256" key="2">
    <source>
        <dbReference type="ARBA" id="ARBA00023015"/>
    </source>
</evidence>
<keyword evidence="2" id="KW-0805">Transcription regulation</keyword>
<dbReference type="RefSeq" id="WP_342670634.1">
    <property type="nucleotide sequence ID" value="NZ_CP007142.1"/>
</dbReference>
<dbReference type="PATRIC" id="fig|1445510.3.peg.867"/>
<dbReference type="SUPFAM" id="SSF46785">
    <property type="entry name" value="Winged helix' DNA-binding domain"/>
    <property type="match status" value="1"/>
</dbReference>
<gene>
    <name evidence="7" type="ORF">YC6258_00883</name>
</gene>
<feature type="domain" description="HTH lysR-type" evidence="6">
    <location>
        <begin position="2"/>
        <end position="59"/>
    </location>
</feature>
<dbReference type="HOGENOM" id="CLU_039613_6_4_6"/>
<sequence>MMTLNELKYLVALSELKHFGQAAEQCFVSQPTLSVAIKKLEEKLNVALFERRNQQIDLTPIGMHIVQRARKVLQEVSDIQAIAQNSQDPLQGEIRLGAIFTIAPYLLPVVIPELHQQAPKMPLYIEENFTASLRKQLIAGEIDAAVVAMPFTGTDLVTRPLYEEEFVVLAPYSHPVAQMASVSQEQLADETLLLLGEGHCVRDQIMQSCPAIQQSTAEKSAPMRSLTSGSSLETLKYMVASGMGLTILPSSAARLGQYNPNLIKVVPFAANPPTRTVALSWRATYTRPKAMELIASVIKHSHDT</sequence>